<dbReference type="GO" id="GO:0046872">
    <property type="term" value="F:metal ion binding"/>
    <property type="evidence" value="ECO:0007669"/>
    <property type="project" value="UniProtKB-UniRule"/>
</dbReference>
<feature type="binding site" evidence="9">
    <location>
        <position position="39"/>
    </location>
    <ligand>
        <name>a divalent metal cation</name>
        <dbReference type="ChEBI" id="CHEBI:60240"/>
    </ligand>
</feature>
<evidence type="ECO:0000256" key="5">
    <source>
        <dbReference type="ARBA" id="ARBA00022490"/>
    </source>
</evidence>
<feature type="binding site" evidence="9">
    <location>
        <position position="9"/>
    </location>
    <ligand>
        <name>a divalent metal cation</name>
        <dbReference type="ChEBI" id="CHEBI:60240"/>
    </ligand>
</feature>
<keyword evidence="6 9" id="KW-0479">Metal-binding</keyword>
<comment type="subcellular location">
    <subcellularLocation>
        <location evidence="3 9">Cytoplasm</location>
    </subcellularLocation>
</comment>
<dbReference type="OrthoDB" id="9780815at2"/>
<dbReference type="FunFam" id="3.40.1210.10:FF:000001">
    <property type="entry name" value="5'/3'-nucleotidase SurE"/>
    <property type="match status" value="1"/>
</dbReference>
<dbReference type="InterPro" id="IPR030048">
    <property type="entry name" value="SurE"/>
</dbReference>
<comment type="function">
    <text evidence="9">Nucleotidase that shows phosphatase activity on nucleoside 5'-monophosphates.</text>
</comment>
<dbReference type="RefSeq" id="WP_082726038.1">
    <property type="nucleotide sequence ID" value="NZ_AP014924.1"/>
</dbReference>
<dbReference type="STRING" id="1555112.LIP_1750"/>
<dbReference type="GO" id="GO:0004309">
    <property type="term" value="F:exopolyphosphatase activity"/>
    <property type="evidence" value="ECO:0007669"/>
    <property type="project" value="TreeGrafter"/>
</dbReference>
<proteinExistence type="inferred from homology"/>
<dbReference type="EC" id="3.1.3.5" evidence="9"/>
<evidence type="ECO:0000256" key="2">
    <source>
        <dbReference type="ARBA" id="ARBA00001946"/>
    </source>
</evidence>
<accession>A0A0K2SKG0</accession>
<protein>
    <recommendedName>
        <fullName evidence="9">5'-nucleotidase SurE</fullName>
        <ecNumber evidence="9">3.1.3.5</ecNumber>
    </recommendedName>
    <alternativeName>
        <fullName evidence="9">Nucleoside 5'-monophosphate phosphohydrolase</fullName>
    </alternativeName>
</protein>
<evidence type="ECO:0000256" key="9">
    <source>
        <dbReference type="HAMAP-Rule" id="MF_00060"/>
    </source>
</evidence>
<reference evidence="13" key="2">
    <citation type="journal article" date="2016" name="Int. J. Syst. Evol. Microbiol.">
        <title>Complete genome sequence and cell structure of Limnochorda pilosa, a Gram-negative spore-former within the phylum Firmicutes.</title>
        <authorList>
            <person name="Watanabe M."/>
            <person name="Kojima H."/>
            <person name="Fukui M."/>
        </authorList>
    </citation>
    <scope>NUCLEOTIDE SEQUENCE [LARGE SCALE GENOMIC DNA]</scope>
    <source>
        <strain evidence="13">HC45</strain>
    </source>
</reference>
<dbReference type="EMBL" id="AP014924">
    <property type="protein sequence ID" value="BAS27596.1"/>
    <property type="molecule type" value="Genomic_DNA"/>
</dbReference>
<dbReference type="GO" id="GO:0000166">
    <property type="term" value="F:nucleotide binding"/>
    <property type="evidence" value="ECO:0007669"/>
    <property type="project" value="UniProtKB-KW"/>
</dbReference>
<dbReference type="HAMAP" id="MF_00060">
    <property type="entry name" value="SurE"/>
    <property type="match status" value="1"/>
</dbReference>
<evidence type="ECO:0000256" key="1">
    <source>
        <dbReference type="ARBA" id="ARBA00000815"/>
    </source>
</evidence>
<dbReference type="SUPFAM" id="SSF64167">
    <property type="entry name" value="SurE-like"/>
    <property type="match status" value="1"/>
</dbReference>
<comment type="cofactor">
    <cofactor evidence="2">
        <name>Mg(2+)</name>
        <dbReference type="ChEBI" id="CHEBI:18420"/>
    </cofactor>
</comment>
<dbReference type="PATRIC" id="fig|1555112.3.peg.1784"/>
<keyword evidence="5 9" id="KW-0963">Cytoplasm</keyword>
<evidence type="ECO:0000256" key="4">
    <source>
        <dbReference type="ARBA" id="ARBA00011062"/>
    </source>
</evidence>
<feature type="compositionally biased region" description="Low complexity" evidence="10">
    <location>
        <begin position="274"/>
        <end position="284"/>
    </location>
</feature>
<dbReference type="GO" id="GO:0008253">
    <property type="term" value="F:5'-nucleotidase activity"/>
    <property type="evidence" value="ECO:0007669"/>
    <property type="project" value="UniProtKB-UniRule"/>
</dbReference>
<feature type="region of interest" description="Disordered" evidence="10">
    <location>
        <begin position="263"/>
        <end position="296"/>
    </location>
</feature>
<dbReference type="GO" id="GO:0005737">
    <property type="term" value="C:cytoplasm"/>
    <property type="evidence" value="ECO:0007669"/>
    <property type="project" value="UniProtKB-SubCell"/>
</dbReference>
<keyword evidence="7 9" id="KW-0547">Nucleotide-binding</keyword>
<comment type="catalytic activity">
    <reaction evidence="1 9">
        <text>a ribonucleoside 5'-phosphate + H2O = a ribonucleoside + phosphate</text>
        <dbReference type="Rhea" id="RHEA:12484"/>
        <dbReference type="ChEBI" id="CHEBI:15377"/>
        <dbReference type="ChEBI" id="CHEBI:18254"/>
        <dbReference type="ChEBI" id="CHEBI:43474"/>
        <dbReference type="ChEBI" id="CHEBI:58043"/>
        <dbReference type="EC" id="3.1.3.5"/>
    </reaction>
</comment>
<feature type="binding site" evidence="9">
    <location>
        <position position="100"/>
    </location>
    <ligand>
        <name>a divalent metal cation</name>
        <dbReference type="ChEBI" id="CHEBI:60240"/>
    </ligand>
</feature>
<feature type="binding site" evidence="9">
    <location>
        <position position="8"/>
    </location>
    <ligand>
        <name>a divalent metal cation</name>
        <dbReference type="ChEBI" id="CHEBI:60240"/>
    </ligand>
</feature>
<comment type="similarity">
    <text evidence="4 9">Belongs to the SurE nucleotidase family.</text>
</comment>
<dbReference type="Gene3D" id="3.40.1210.10">
    <property type="entry name" value="Survival protein SurE-like phosphatase/nucleotidase"/>
    <property type="match status" value="1"/>
</dbReference>
<reference evidence="13" key="1">
    <citation type="submission" date="2015-07" db="EMBL/GenBank/DDBJ databases">
        <title>Complete genome sequence and phylogenetic analysis of Limnochorda pilosa.</title>
        <authorList>
            <person name="Watanabe M."/>
            <person name="Kojima H."/>
            <person name="Fukui M."/>
        </authorList>
    </citation>
    <scope>NUCLEOTIDE SEQUENCE [LARGE SCALE GENOMIC DNA]</scope>
    <source>
        <strain evidence="13">HC45</strain>
    </source>
</reference>
<dbReference type="GO" id="GO:0008254">
    <property type="term" value="F:3'-nucleotidase activity"/>
    <property type="evidence" value="ECO:0007669"/>
    <property type="project" value="TreeGrafter"/>
</dbReference>
<evidence type="ECO:0000313" key="13">
    <source>
        <dbReference type="Proteomes" id="UP000065807"/>
    </source>
</evidence>
<comment type="cofactor">
    <cofactor evidence="9">
        <name>a divalent metal cation</name>
        <dbReference type="ChEBI" id="CHEBI:60240"/>
    </cofactor>
    <text evidence="9">Binds 1 divalent metal cation per subunit.</text>
</comment>
<dbReference type="InterPro" id="IPR002828">
    <property type="entry name" value="SurE-like_Pase/nucleotidase"/>
</dbReference>
<dbReference type="Proteomes" id="UP000065807">
    <property type="component" value="Chromosome"/>
</dbReference>
<dbReference type="InterPro" id="IPR036523">
    <property type="entry name" value="SurE-like_sf"/>
</dbReference>
<name>A0A0K2SKG0_LIMPI</name>
<dbReference type="Pfam" id="PF01975">
    <property type="entry name" value="SurE"/>
    <property type="match status" value="1"/>
</dbReference>
<dbReference type="PANTHER" id="PTHR30457:SF12">
    <property type="entry name" value="5'_3'-NUCLEOTIDASE SURE"/>
    <property type="match status" value="1"/>
</dbReference>
<dbReference type="AlphaFoldDB" id="A0A0K2SKG0"/>
<sequence>MRILVTNDDGVHAPGLRALAGELARVGEVVVVAPDRERSGAAHAITVHTPLRVSRVEWGEGIVAYAVDGTPTDCVKLGMEALVDGGCGDRGCQAVVSGINRGPNLGTDVIYSGTVSGALEGHLQGVPAIAASLDSFTAREESYRPAARVVRELLGELLSGRWERPPLLNVNVPGLPPEAIRGVRITRLGVRRYRNVFHRREDPRGRVYYWLAGEAVDLDERPDTDARSVREGYVSVTPLRFDLTDAARMARLRGWEARTWEGIATAPMAPPEPGAGAPTETSGAPPGPGALGPDPE</sequence>
<evidence type="ECO:0000259" key="11">
    <source>
        <dbReference type="Pfam" id="PF01975"/>
    </source>
</evidence>
<evidence type="ECO:0000256" key="10">
    <source>
        <dbReference type="SAM" id="MobiDB-lite"/>
    </source>
</evidence>
<evidence type="ECO:0000256" key="8">
    <source>
        <dbReference type="ARBA" id="ARBA00022801"/>
    </source>
</evidence>
<evidence type="ECO:0000256" key="6">
    <source>
        <dbReference type="ARBA" id="ARBA00022723"/>
    </source>
</evidence>
<keyword evidence="13" id="KW-1185">Reference proteome</keyword>
<dbReference type="NCBIfam" id="NF001492">
    <property type="entry name" value="PRK00346.2-2"/>
    <property type="match status" value="1"/>
</dbReference>
<dbReference type="NCBIfam" id="TIGR00087">
    <property type="entry name" value="surE"/>
    <property type="match status" value="1"/>
</dbReference>
<evidence type="ECO:0000256" key="3">
    <source>
        <dbReference type="ARBA" id="ARBA00004496"/>
    </source>
</evidence>
<feature type="domain" description="Survival protein SurE-like phosphatase/nucleotidase" evidence="11">
    <location>
        <begin position="3"/>
        <end position="194"/>
    </location>
</feature>
<evidence type="ECO:0000313" key="12">
    <source>
        <dbReference type="EMBL" id="BAS27596.1"/>
    </source>
</evidence>
<dbReference type="KEGG" id="lpil:LIP_1750"/>
<keyword evidence="8 9" id="KW-0378">Hydrolase</keyword>
<gene>
    <name evidence="9" type="primary">surE</name>
    <name evidence="12" type="ORF">LIP_1750</name>
</gene>
<dbReference type="NCBIfam" id="NF001490">
    <property type="entry name" value="PRK00346.1-4"/>
    <property type="match status" value="1"/>
</dbReference>
<dbReference type="PANTHER" id="PTHR30457">
    <property type="entry name" value="5'-NUCLEOTIDASE SURE"/>
    <property type="match status" value="1"/>
</dbReference>
<organism evidence="12 13">
    <name type="scientific">Limnochorda pilosa</name>
    <dbReference type="NCBI Taxonomy" id="1555112"/>
    <lineage>
        <taxon>Bacteria</taxon>
        <taxon>Bacillati</taxon>
        <taxon>Bacillota</taxon>
        <taxon>Limnochordia</taxon>
        <taxon>Limnochordales</taxon>
        <taxon>Limnochordaceae</taxon>
        <taxon>Limnochorda</taxon>
    </lineage>
</organism>
<evidence type="ECO:0000256" key="7">
    <source>
        <dbReference type="ARBA" id="ARBA00022741"/>
    </source>
</evidence>